<organism evidence="2">
    <name type="scientific">Mesorhizobium sp. WSM2240</name>
    <dbReference type="NCBI Taxonomy" id="3228851"/>
    <lineage>
        <taxon>Bacteria</taxon>
        <taxon>Pseudomonadati</taxon>
        <taxon>Pseudomonadota</taxon>
        <taxon>Alphaproteobacteria</taxon>
        <taxon>Hyphomicrobiales</taxon>
        <taxon>Phyllobacteriaceae</taxon>
        <taxon>Mesorhizobium</taxon>
    </lineage>
</organism>
<dbReference type="RefSeq" id="WP_353640827.1">
    <property type="nucleotide sequence ID" value="NZ_CP159253.1"/>
</dbReference>
<dbReference type="AlphaFoldDB" id="A0AAU8CJS6"/>
<accession>A0AAU8CJS6</accession>
<feature type="region of interest" description="Disordered" evidence="1">
    <location>
        <begin position="49"/>
        <end position="68"/>
    </location>
</feature>
<gene>
    <name evidence="2" type="ORF">ABVK50_14870</name>
</gene>
<reference evidence="2" key="1">
    <citation type="submission" date="2024-06" db="EMBL/GenBank/DDBJ databases">
        <title>Mesorhizobium karijinii sp. nov., a symbiont of the iconic Swainsona formosa from arid Australia.</title>
        <authorList>
            <person name="Hill Y.J."/>
            <person name="Watkin E.L.J."/>
            <person name="O'Hara G.W."/>
            <person name="Terpolilli J."/>
            <person name="Tye M.L."/>
            <person name="Kohlmeier M.G."/>
        </authorList>
    </citation>
    <scope>NUCLEOTIDE SEQUENCE</scope>
    <source>
        <strain evidence="2">WSM2240</strain>
    </source>
</reference>
<sequence length="68" mass="7605">MAEHLDNLQFAARRVGADPLLAIRADLEVGWAYRLIELFGTMRRLDFAPGCRDARSSSAKASRKRASQ</sequence>
<evidence type="ECO:0000256" key="1">
    <source>
        <dbReference type="SAM" id="MobiDB-lite"/>
    </source>
</evidence>
<protein>
    <submittedName>
        <fullName evidence="2">Uncharacterized protein</fullName>
    </submittedName>
</protein>
<proteinExistence type="predicted"/>
<dbReference type="EMBL" id="CP159253">
    <property type="protein sequence ID" value="XCG46605.1"/>
    <property type="molecule type" value="Genomic_DNA"/>
</dbReference>
<name>A0AAU8CJS6_9HYPH</name>
<evidence type="ECO:0000313" key="2">
    <source>
        <dbReference type="EMBL" id="XCG46605.1"/>
    </source>
</evidence>